<dbReference type="InterPro" id="IPR041101">
    <property type="entry name" value="Transp_inhibit"/>
</dbReference>
<dbReference type="Gene3D" id="1.20.1280.50">
    <property type="match status" value="1"/>
</dbReference>
<dbReference type="AlphaFoldDB" id="A0A5N6LQL7"/>
<feature type="domain" description="Transport inhibitor response 1" evidence="2">
    <location>
        <begin position="61"/>
        <end position="107"/>
    </location>
</feature>
<dbReference type="SMART" id="SM00367">
    <property type="entry name" value="LRR_CC"/>
    <property type="match status" value="5"/>
</dbReference>
<protein>
    <recommendedName>
        <fullName evidence="5">F-box domain-containing protein</fullName>
    </recommendedName>
</protein>
<dbReference type="PANTHER" id="PTHR16134:SF45">
    <property type="entry name" value="PROTEIN AUXIN SIGNALING F-BOX 3"/>
    <property type="match status" value="1"/>
</dbReference>
<feature type="domain" description="COI1 F-box" evidence="1">
    <location>
        <begin position="4"/>
        <end position="41"/>
    </location>
</feature>
<sequence length="496" mass="55533">MPHLPESIIEIIINNLTSNYDRNSASLVNKLWYTVDRNSRRSVYVCNCYAVSPARVIDRFPNLRSLTLKGKSGISYPRFVSNDWDGTVDPWIKVLQNSCPMLEKLRLKRMAVSDRSLDMISTCFRNFKSLILNSCYGFTITGLSAIASNCRNLEQLEVERCAVTDDTGQWLRSFPDTLSSLVSLNISCIKGQVNPTCVTQLVARCPNFTTLSLSKRVSIDTIRRILIKSPQLVHLGVGSTLQNSQRSFLQLSLSLYSRESIQSLSFFHRVPTMLIHAFYPVCQNLVFLNVRYAAVLPSSELVKFITKCVNLKRLWVQGGCIGDEGLEAVSNNCKNLEDLKVFQGTESTGVTEAGLTGISTGCQKLKTITYFCSQMTNTALETFSNNCPNVTRFKLIISNPKQPDHMTLQAFDHGFGAIVQSCKNLKKLTATGLLTNNVFLYIGMYAERLEVLSVPSGCESDEGMQYVFNGCKNLKKLEMFTSSPRLDALLANIYDY</sequence>
<dbReference type="Pfam" id="PF18511">
    <property type="entry name" value="F-box_5"/>
    <property type="match status" value="1"/>
</dbReference>
<name>A0A5N6LQL7_9ASTR</name>
<gene>
    <name evidence="3" type="ORF">E3N88_40665</name>
</gene>
<dbReference type="InterPro" id="IPR006553">
    <property type="entry name" value="Leu-rich_rpt_Cys-con_subtyp"/>
</dbReference>
<accession>A0A5N6LQL7</accession>
<proteinExistence type="predicted"/>
<dbReference type="PANTHER" id="PTHR16134">
    <property type="entry name" value="F-BOX/TPR REPEAT PROTEIN POF3"/>
    <property type="match status" value="1"/>
</dbReference>
<dbReference type="Proteomes" id="UP000326396">
    <property type="component" value="Linkage Group LG9"/>
</dbReference>
<evidence type="ECO:0000259" key="2">
    <source>
        <dbReference type="Pfam" id="PF18791"/>
    </source>
</evidence>
<dbReference type="InterPro" id="IPR041567">
    <property type="entry name" value="COI1_F-box"/>
</dbReference>
<dbReference type="SUPFAM" id="SSF52047">
    <property type="entry name" value="RNI-like"/>
    <property type="match status" value="1"/>
</dbReference>
<keyword evidence="4" id="KW-1185">Reference proteome</keyword>
<dbReference type="Gene3D" id="3.80.10.10">
    <property type="entry name" value="Ribonuclease Inhibitor"/>
    <property type="match status" value="1"/>
</dbReference>
<organism evidence="3 4">
    <name type="scientific">Mikania micrantha</name>
    <name type="common">bitter vine</name>
    <dbReference type="NCBI Taxonomy" id="192012"/>
    <lineage>
        <taxon>Eukaryota</taxon>
        <taxon>Viridiplantae</taxon>
        <taxon>Streptophyta</taxon>
        <taxon>Embryophyta</taxon>
        <taxon>Tracheophyta</taxon>
        <taxon>Spermatophyta</taxon>
        <taxon>Magnoliopsida</taxon>
        <taxon>eudicotyledons</taxon>
        <taxon>Gunneridae</taxon>
        <taxon>Pentapetalae</taxon>
        <taxon>asterids</taxon>
        <taxon>campanulids</taxon>
        <taxon>Asterales</taxon>
        <taxon>Asteraceae</taxon>
        <taxon>Asteroideae</taxon>
        <taxon>Heliantheae alliance</taxon>
        <taxon>Eupatorieae</taxon>
        <taxon>Mikania</taxon>
    </lineage>
</organism>
<reference evidence="3 4" key="1">
    <citation type="submission" date="2019-05" db="EMBL/GenBank/DDBJ databases">
        <title>Mikania micrantha, genome provides insights into the molecular mechanism of rapid growth.</title>
        <authorList>
            <person name="Liu B."/>
        </authorList>
    </citation>
    <scope>NUCLEOTIDE SEQUENCE [LARGE SCALE GENOMIC DNA]</scope>
    <source>
        <strain evidence="3">NLD-2019</strain>
        <tissue evidence="3">Leaf</tissue>
    </source>
</reference>
<dbReference type="OrthoDB" id="2095648at2759"/>
<dbReference type="InterPro" id="IPR032675">
    <property type="entry name" value="LRR_dom_sf"/>
</dbReference>
<dbReference type="Pfam" id="PF18791">
    <property type="entry name" value="Transp_inhibit"/>
    <property type="match status" value="1"/>
</dbReference>
<dbReference type="EMBL" id="SZYD01000019">
    <property type="protein sequence ID" value="KAD2393688.1"/>
    <property type="molecule type" value="Genomic_DNA"/>
</dbReference>
<evidence type="ECO:0000259" key="1">
    <source>
        <dbReference type="Pfam" id="PF18511"/>
    </source>
</evidence>
<evidence type="ECO:0008006" key="5">
    <source>
        <dbReference type="Google" id="ProtNLM"/>
    </source>
</evidence>
<evidence type="ECO:0000313" key="4">
    <source>
        <dbReference type="Proteomes" id="UP000326396"/>
    </source>
</evidence>
<evidence type="ECO:0000313" key="3">
    <source>
        <dbReference type="EMBL" id="KAD2393688.1"/>
    </source>
</evidence>
<comment type="caution">
    <text evidence="3">The sequence shown here is derived from an EMBL/GenBank/DDBJ whole genome shotgun (WGS) entry which is preliminary data.</text>
</comment>